<dbReference type="EMBL" id="CP115541">
    <property type="protein sequence ID" value="WNH50900.1"/>
    <property type="molecule type" value="Genomic_DNA"/>
</dbReference>
<gene>
    <name evidence="1" type="ORF">PDM29_10900</name>
</gene>
<protein>
    <recommendedName>
        <fullName evidence="3">DUF1444 family protein</fullName>
    </recommendedName>
</protein>
<evidence type="ECO:0008006" key="3">
    <source>
        <dbReference type="Google" id="ProtNLM"/>
    </source>
</evidence>
<dbReference type="RefSeq" id="WP_311190195.1">
    <property type="nucleotide sequence ID" value="NZ_CP115541.1"/>
</dbReference>
<name>A0ABY9YKB1_9GAMM</name>
<reference evidence="1 2" key="1">
    <citation type="submission" date="2022-12" db="EMBL/GenBank/DDBJ databases">
        <title>Two new species, Stenotrophomonas aracearum and Stenotrophomonas oahuensis, isolated from Anthurium (Araceae family) in Hawaii.</title>
        <authorList>
            <person name="Chunag S.C."/>
            <person name="Dobhal S."/>
            <person name="Alvarez A."/>
            <person name="Arif M."/>
        </authorList>
    </citation>
    <scope>NUCLEOTIDE SEQUENCE [LARGE SCALE GENOMIC DNA]</scope>
    <source>
        <strain evidence="1 2">A5586</strain>
    </source>
</reference>
<accession>A0ABY9YKB1</accession>
<evidence type="ECO:0000313" key="2">
    <source>
        <dbReference type="Proteomes" id="UP001302072"/>
    </source>
</evidence>
<evidence type="ECO:0000313" key="1">
    <source>
        <dbReference type="EMBL" id="WNH50900.1"/>
    </source>
</evidence>
<dbReference type="Proteomes" id="UP001302072">
    <property type="component" value="Chromosome"/>
</dbReference>
<proteinExistence type="predicted"/>
<keyword evidence="2" id="KW-1185">Reference proteome</keyword>
<organism evidence="1 2">
    <name type="scientific">Stenotrophomonas oahuensis</name>
    <dbReference type="NCBI Taxonomy" id="3003271"/>
    <lineage>
        <taxon>Bacteria</taxon>
        <taxon>Pseudomonadati</taxon>
        <taxon>Pseudomonadota</taxon>
        <taxon>Gammaproteobacteria</taxon>
        <taxon>Lysobacterales</taxon>
        <taxon>Lysobacteraceae</taxon>
        <taxon>Stenotrophomonas</taxon>
    </lineage>
</organism>
<sequence length="403" mass="45581">MLSRLLDKLFKHTPDNDAFAERFMSTARRSGITQPLSYDAELFRVQVGKGAYFNLHNAHHAYLSAKRGKQQQALDQFVRAMHASNDTELAWDEIRPLLRPIIRSASQLEQVRLGEIVQKGWDVPNTLQYRQLTEECVELIAIDHPEHMMTKTDGPVADWGVSLHEALDIARGNLREQEQEPFEPIAPGLFRANWQDCYDSSRALLPELVNRVPVSGRPVVLLATRDLMMVAGENDEAAQLAMFDIALEEVKAGRAISWELLRHDDDGRIVVKEPSTEALRQKQSQLRVTLNQDAYHVQKQLLERVHEAHGVDIFVATYMAFAAGEEWISIASWTEGVDASIPQTDYLALVIPAEDEPPIIRVPWNKAMAIVGDLLERDPRHLHPPRYLTRGFPSEAQLALLSA</sequence>